<dbReference type="Proteomes" id="UP000193061">
    <property type="component" value="Unassembled WGS sequence"/>
</dbReference>
<dbReference type="OrthoDB" id="7843421at2"/>
<gene>
    <name evidence="2" type="ORF">ROA7450_00588</name>
</gene>
<accession>A0A1X6YGF5</accession>
<keyword evidence="3" id="KW-1185">Reference proteome</keyword>
<dbReference type="Pfam" id="PF04577">
    <property type="entry name" value="Glyco_transf_61"/>
    <property type="match status" value="1"/>
</dbReference>
<organism evidence="2 3">
    <name type="scientific">Roseovarius albus</name>
    <dbReference type="NCBI Taxonomy" id="1247867"/>
    <lineage>
        <taxon>Bacteria</taxon>
        <taxon>Pseudomonadati</taxon>
        <taxon>Pseudomonadota</taxon>
        <taxon>Alphaproteobacteria</taxon>
        <taxon>Rhodobacterales</taxon>
        <taxon>Roseobacteraceae</taxon>
        <taxon>Roseovarius</taxon>
    </lineage>
</organism>
<evidence type="ECO:0000313" key="2">
    <source>
        <dbReference type="EMBL" id="SLN18706.1"/>
    </source>
</evidence>
<evidence type="ECO:0000313" key="3">
    <source>
        <dbReference type="Proteomes" id="UP000193061"/>
    </source>
</evidence>
<evidence type="ECO:0000259" key="1">
    <source>
        <dbReference type="Pfam" id="PF04577"/>
    </source>
</evidence>
<dbReference type="EMBL" id="FWFX01000002">
    <property type="protein sequence ID" value="SLN18706.1"/>
    <property type="molecule type" value="Genomic_DNA"/>
</dbReference>
<name>A0A1X6YGF5_9RHOB</name>
<dbReference type="GO" id="GO:0016757">
    <property type="term" value="F:glycosyltransferase activity"/>
    <property type="evidence" value="ECO:0007669"/>
    <property type="project" value="InterPro"/>
</dbReference>
<sequence>MTLKHDVLSQTELPTALVETIPNAIIAPVMPDEPLRYGVFQVDESHCQIASTRLGGGRFSGVADYPDCVSQKMKGRYLFGGLARLHFGHFLLESLPRLWALDDIQDDIDGIIFLHHPKHNLRPAFKRTYAALYSAIGQSKPFHLVTQTTEVETLYVPSQGFGHNEWSTGTATFRNYVRGKCQSQFTPRGPDKLYVSRSQLSKRLPRVDQEERIVQLMEAAGYSVFHPQQHSVSEQCEHYLAAKQVVGGDGSAFHLGAFCFQPGCHVGLIQRRNRPEVYNAILNQIRSFSDADVIPIDPLTYEAPPSGTLEEPIDFDRLQRALSAAGFLD</sequence>
<proteinExistence type="predicted"/>
<feature type="domain" description="Glycosyltransferase 61 catalytic" evidence="1">
    <location>
        <begin position="87"/>
        <end position="265"/>
    </location>
</feature>
<protein>
    <recommendedName>
        <fullName evidence="1">Glycosyltransferase 61 catalytic domain-containing protein</fullName>
    </recommendedName>
</protein>
<reference evidence="2 3" key="1">
    <citation type="submission" date="2017-03" db="EMBL/GenBank/DDBJ databases">
        <authorList>
            <person name="Afonso C.L."/>
            <person name="Miller P.J."/>
            <person name="Scott M.A."/>
            <person name="Spackman E."/>
            <person name="Goraichik I."/>
            <person name="Dimitrov K.M."/>
            <person name="Suarez D.L."/>
            <person name="Swayne D.E."/>
        </authorList>
    </citation>
    <scope>NUCLEOTIDE SEQUENCE [LARGE SCALE GENOMIC DNA]</scope>
    <source>
        <strain evidence="2 3">CECT 7450</strain>
    </source>
</reference>
<dbReference type="AlphaFoldDB" id="A0A1X6YGF5"/>
<dbReference type="InterPro" id="IPR049625">
    <property type="entry name" value="Glyco_transf_61_cat"/>
</dbReference>
<dbReference type="RefSeq" id="WP_159453983.1">
    <property type="nucleotide sequence ID" value="NZ_FWFX01000002.1"/>
</dbReference>